<dbReference type="CDD" id="cd07548">
    <property type="entry name" value="P-type_ATPase-Cd_Zn_Co_like"/>
    <property type="match status" value="1"/>
</dbReference>
<dbReference type="Pfam" id="PF00122">
    <property type="entry name" value="E1-E2_ATPase"/>
    <property type="match status" value="1"/>
</dbReference>
<evidence type="ECO:0000256" key="17">
    <source>
        <dbReference type="RuleBase" id="RU362081"/>
    </source>
</evidence>
<keyword evidence="14 17" id="KW-0472">Membrane</keyword>
<keyword evidence="6 17" id="KW-0812">Transmembrane</keyword>
<accession>A0A0C1U2V5</accession>
<dbReference type="GO" id="GO:0016463">
    <property type="term" value="F:P-type zinc transporter activity"/>
    <property type="evidence" value="ECO:0007669"/>
    <property type="project" value="UniProtKB-EC"/>
</dbReference>
<dbReference type="InterPro" id="IPR051014">
    <property type="entry name" value="Cation_Transport_ATPase_IB"/>
</dbReference>
<name>A0A0C1U2V5_9CLOT</name>
<dbReference type="NCBIfam" id="TIGR01512">
    <property type="entry name" value="ATPase-IB2_Cd"/>
    <property type="match status" value="1"/>
</dbReference>
<gene>
    <name evidence="20" type="primary">cadA</name>
    <name evidence="20" type="ORF">U732_2451</name>
</gene>
<dbReference type="SUPFAM" id="SSF55008">
    <property type="entry name" value="HMA, heavy metal-associated domain"/>
    <property type="match status" value="3"/>
</dbReference>
<dbReference type="Pfam" id="PF00702">
    <property type="entry name" value="Hydrolase"/>
    <property type="match status" value="1"/>
</dbReference>
<evidence type="ECO:0000256" key="9">
    <source>
        <dbReference type="ARBA" id="ARBA00022833"/>
    </source>
</evidence>
<dbReference type="RefSeq" id="WP_080618840.1">
    <property type="nucleotide sequence ID" value="NZ_AYSO01000018.1"/>
</dbReference>
<dbReference type="PRINTS" id="PR00119">
    <property type="entry name" value="CATATPASE"/>
</dbReference>
<protein>
    <submittedName>
        <fullName evidence="20">Cadmium-translocating P-type ATPase</fullName>
        <ecNumber evidence="20">3.6.3.3</ecNumber>
    </submittedName>
</protein>
<dbReference type="SUPFAM" id="SSF81653">
    <property type="entry name" value="Calcium ATPase, transduction domain A"/>
    <property type="match status" value="1"/>
</dbReference>
<feature type="transmembrane region" description="Helical" evidence="17">
    <location>
        <begin position="552"/>
        <end position="573"/>
    </location>
</feature>
<keyword evidence="20" id="KW-0378">Hydrolase</keyword>
<evidence type="ECO:0000256" key="12">
    <source>
        <dbReference type="ARBA" id="ARBA00022967"/>
    </source>
</evidence>
<dbReference type="SFLD" id="SFLDF00027">
    <property type="entry name" value="p-type_atpase"/>
    <property type="match status" value="1"/>
</dbReference>
<dbReference type="GO" id="GO:0008551">
    <property type="term" value="F:P-type cadmium transporter activity"/>
    <property type="evidence" value="ECO:0007669"/>
    <property type="project" value="UniProtKB-EC"/>
</dbReference>
<keyword evidence="12" id="KW-1278">Translocase</keyword>
<dbReference type="Gene3D" id="3.40.1110.10">
    <property type="entry name" value="Calcium-transporting ATPase, cytoplasmic domain N"/>
    <property type="match status" value="1"/>
</dbReference>
<keyword evidence="5" id="KW-0597">Phosphoprotein</keyword>
<evidence type="ECO:0000256" key="4">
    <source>
        <dbReference type="ARBA" id="ARBA00022539"/>
    </source>
</evidence>
<dbReference type="PRINTS" id="PR00120">
    <property type="entry name" value="HATPASE"/>
</dbReference>
<feature type="region of interest" description="Disordered" evidence="18">
    <location>
        <begin position="250"/>
        <end position="291"/>
    </location>
</feature>
<reference evidence="20 21" key="1">
    <citation type="journal article" date="2015" name="Infect. Genet. Evol.">
        <title>Genomic sequences of six botulinum neurotoxin-producing strains representing three clostridial species illustrate the mobility and diversity of botulinum neurotoxin genes.</title>
        <authorList>
            <person name="Smith T.J."/>
            <person name="Hill K.K."/>
            <person name="Xie G."/>
            <person name="Foley B.T."/>
            <person name="Williamson C.H."/>
            <person name="Foster J.T."/>
            <person name="Johnson S.L."/>
            <person name="Chertkov O."/>
            <person name="Teshima H."/>
            <person name="Gibbons H.S."/>
            <person name="Johnsky L.A."/>
            <person name="Karavis M.A."/>
            <person name="Smith L.A."/>
        </authorList>
    </citation>
    <scope>NUCLEOTIDE SEQUENCE [LARGE SCALE GENOMIC DNA]</scope>
    <source>
        <strain evidence="20 21">CDC 2741</strain>
    </source>
</reference>
<dbReference type="FunFam" id="2.70.150.10:FF:000002">
    <property type="entry name" value="Copper-transporting ATPase 1, putative"/>
    <property type="match status" value="1"/>
</dbReference>
<evidence type="ECO:0000256" key="5">
    <source>
        <dbReference type="ARBA" id="ARBA00022553"/>
    </source>
</evidence>
<keyword evidence="21" id="KW-1185">Reference proteome</keyword>
<evidence type="ECO:0000256" key="8">
    <source>
        <dbReference type="ARBA" id="ARBA00022741"/>
    </source>
</evidence>
<evidence type="ECO:0000256" key="11">
    <source>
        <dbReference type="ARBA" id="ARBA00022842"/>
    </source>
</evidence>
<dbReference type="Gene3D" id="3.30.70.100">
    <property type="match status" value="3"/>
</dbReference>
<dbReference type="CDD" id="cd00371">
    <property type="entry name" value="HMA"/>
    <property type="match status" value="3"/>
</dbReference>
<keyword evidence="10 17" id="KW-0067">ATP-binding</keyword>
<evidence type="ECO:0000313" key="20">
    <source>
        <dbReference type="EMBL" id="KIE45833.1"/>
    </source>
</evidence>
<dbReference type="GO" id="GO:0005524">
    <property type="term" value="F:ATP binding"/>
    <property type="evidence" value="ECO:0007669"/>
    <property type="project" value="UniProtKB-UniRule"/>
</dbReference>
<dbReference type="GO" id="GO:0016887">
    <property type="term" value="F:ATP hydrolysis activity"/>
    <property type="evidence" value="ECO:0007669"/>
    <property type="project" value="InterPro"/>
</dbReference>
<evidence type="ECO:0000256" key="16">
    <source>
        <dbReference type="ARBA" id="ARBA00049338"/>
    </source>
</evidence>
<comment type="catalytic activity">
    <reaction evidence="15">
        <text>Zn(2+)(in) + ATP + H2O = Zn(2+)(out) + ADP + phosphate + H(+)</text>
        <dbReference type="Rhea" id="RHEA:20621"/>
        <dbReference type="ChEBI" id="CHEBI:15377"/>
        <dbReference type="ChEBI" id="CHEBI:15378"/>
        <dbReference type="ChEBI" id="CHEBI:29105"/>
        <dbReference type="ChEBI" id="CHEBI:30616"/>
        <dbReference type="ChEBI" id="CHEBI:43474"/>
        <dbReference type="ChEBI" id="CHEBI:456216"/>
        <dbReference type="EC" id="7.2.2.12"/>
    </reaction>
</comment>
<keyword evidence="4" id="KW-0104">Cadmium</keyword>
<evidence type="ECO:0000256" key="13">
    <source>
        <dbReference type="ARBA" id="ARBA00022989"/>
    </source>
</evidence>
<dbReference type="PANTHER" id="PTHR48085:SF5">
    <property type="entry name" value="CADMIUM_ZINC-TRANSPORTING ATPASE HMA4-RELATED"/>
    <property type="match status" value="1"/>
</dbReference>
<dbReference type="InterPro" id="IPR036163">
    <property type="entry name" value="HMA_dom_sf"/>
</dbReference>
<evidence type="ECO:0000256" key="3">
    <source>
        <dbReference type="ARBA" id="ARBA00022475"/>
    </source>
</evidence>
<evidence type="ECO:0000256" key="10">
    <source>
        <dbReference type="ARBA" id="ARBA00022840"/>
    </source>
</evidence>
<feature type="domain" description="HMA" evidence="19">
    <location>
        <begin position="164"/>
        <end position="233"/>
    </location>
</feature>
<dbReference type="InterPro" id="IPR023299">
    <property type="entry name" value="ATPase_P-typ_cyto_dom_N"/>
</dbReference>
<dbReference type="PROSITE" id="PS01047">
    <property type="entry name" value="HMA_1"/>
    <property type="match status" value="3"/>
</dbReference>
<dbReference type="SFLD" id="SFLDS00003">
    <property type="entry name" value="Haloacid_Dehalogenase"/>
    <property type="match status" value="1"/>
</dbReference>
<dbReference type="PROSITE" id="PS00154">
    <property type="entry name" value="ATPASE_E1_E2"/>
    <property type="match status" value="1"/>
</dbReference>
<dbReference type="PANTHER" id="PTHR48085">
    <property type="entry name" value="CADMIUM/ZINC-TRANSPORTING ATPASE HMA2-RELATED"/>
    <property type="match status" value="1"/>
</dbReference>
<dbReference type="InterPro" id="IPR027256">
    <property type="entry name" value="P-typ_ATPase_IB"/>
</dbReference>
<dbReference type="InterPro" id="IPR023214">
    <property type="entry name" value="HAD_sf"/>
</dbReference>
<dbReference type="SUPFAM" id="SSF56784">
    <property type="entry name" value="HAD-like"/>
    <property type="match status" value="1"/>
</dbReference>
<keyword evidence="3 17" id="KW-1003">Cell membrane</keyword>
<evidence type="ECO:0000256" key="18">
    <source>
        <dbReference type="SAM" id="MobiDB-lite"/>
    </source>
</evidence>
<dbReference type="InterPro" id="IPR017969">
    <property type="entry name" value="Heavy-metal-associated_CS"/>
</dbReference>
<dbReference type="SFLD" id="SFLDG00002">
    <property type="entry name" value="C1.7:_P-type_atpase_like"/>
    <property type="match status" value="1"/>
</dbReference>
<feature type="transmembrane region" description="Helical" evidence="17">
    <location>
        <begin position="320"/>
        <end position="339"/>
    </location>
</feature>
<evidence type="ECO:0000256" key="2">
    <source>
        <dbReference type="ARBA" id="ARBA00006024"/>
    </source>
</evidence>
<comment type="caution">
    <text evidence="20">The sequence shown here is derived from an EMBL/GenBank/DDBJ whole genome shotgun (WGS) entry which is preliminary data.</text>
</comment>
<evidence type="ECO:0000256" key="6">
    <source>
        <dbReference type="ARBA" id="ARBA00022692"/>
    </source>
</evidence>
<feature type="compositionally biased region" description="Basic and acidic residues" evidence="18">
    <location>
        <begin position="256"/>
        <end position="291"/>
    </location>
</feature>
<keyword evidence="11" id="KW-0460">Magnesium</keyword>
<evidence type="ECO:0000259" key="19">
    <source>
        <dbReference type="PROSITE" id="PS50846"/>
    </source>
</evidence>
<dbReference type="SUPFAM" id="SSF81665">
    <property type="entry name" value="Calcium ATPase, transmembrane domain M"/>
    <property type="match status" value="1"/>
</dbReference>
<dbReference type="Gene3D" id="3.40.50.1000">
    <property type="entry name" value="HAD superfamily/HAD-like"/>
    <property type="match status" value="1"/>
</dbReference>
<evidence type="ECO:0000256" key="7">
    <source>
        <dbReference type="ARBA" id="ARBA00022723"/>
    </source>
</evidence>
<organism evidence="20 21">
    <name type="scientific">Clostridium argentinense CDC 2741</name>
    <dbReference type="NCBI Taxonomy" id="1418104"/>
    <lineage>
        <taxon>Bacteria</taxon>
        <taxon>Bacillati</taxon>
        <taxon>Bacillota</taxon>
        <taxon>Clostridia</taxon>
        <taxon>Eubacteriales</taxon>
        <taxon>Clostridiaceae</taxon>
        <taxon>Clostridium</taxon>
    </lineage>
</organism>
<feature type="domain" description="HMA" evidence="19">
    <location>
        <begin position="2"/>
        <end position="67"/>
    </location>
</feature>
<evidence type="ECO:0000256" key="15">
    <source>
        <dbReference type="ARBA" id="ARBA00047308"/>
    </source>
</evidence>
<dbReference type="AlphaFoldDB" id="A0A0C1U2V5"/>
<feature type="transmembrane region" description="Helical" evidence="17">
    <location>
        <begin position="853"/>
        <end position="875"/>
    </location>
</feature>
<dbReference type="NCBIfam" id="TIGR01525">
    <property type="entry name" value="ATPase-IB_hvy"/>
    <property type="match status" value="1"/>
</dbReference>
<dbReference type="GO" id="GO:0046872">
    <property type="term" value="F:metal ion binding"/>
    <property type="evidence" value="ECO:0007669"/>
    <property type="project" value="UniProtKB-KW"/>
</dbReference>
<proteinExistence type="inferred from homology"/>
<dbReference type="STRING" id="29341.RSJ17_02675"/>
<sequence>MGKKQLILENLDCANCASKIENKVKDNKDIKDVTVNFMTKTLTFEPHDEANVNKIINEIKNTVNKLEPYVIVKEKAKKNNIKAKKEFILENLDCANCASKIENKIREINGVEEATVNFMTKTLILKPKNGENLSKIEEEIKAIVKKFEPDVIVKEKGKKSNIKAKKELILENLDCANCASKIENKVREIKGVEEVTVNFMTKTLVFKPKEGENLNNIKEEIKAIVKKLEPDVVVKDKVGKKSIATLQTRGTSCCSGHDHNHDHSHEHHHEEAAHRHDEDEEDHGHSHGDGSTKKAIIKLALGGAIFATAMIGKFDINIERIMFLIAYIIVGGEIVLRALKNITRGQIFDENFLMTIATVGAFGVGDFAEGVAVMLFYQVGELFQDIAVNRSRKSISSLMDIRPDFANLKTDGEIVKVSPEEVSVDDIIVVKPGEKVPLDGVVIEGKSMLDTSALTGESMPRNVEEGNDVLSGFINQNGVITVRVTKEFGESTVSKILDLVQKASNRKAKAENFITKFAKYYTPAVVIIAATLAIIPPIFISNATFGEWVYRALVFLVISCPCALVISIPLGFFGGIGTASKHGILIKGSNYLEALNNVETVVFDKTGTLTQGVFNVTEINSSNGFNKDEVLKYAAYAESYSNHPIAVSIVKAYKNEINKDDVNNYEEIAGHGIVVEVEGKRVAAGNNKLMNAEKVKFEETDSVGTVVYVAIDKVYAGSIVIEDTLKEDAIQAIRELKDNEVKNTVMLTGDNKKVANKVAGQLKVDEVYSELLPHEKVEKLENIDSKKSSGKNIAFVGDGINDAPVLARADVGIAMGGLGSDAAIEAADVVIMTDEPSKIATAIKISKRTRKIVIQNIVFALGVKALVLILGAFGIATMWEAVFADVGVSVLAILNAMRIMRFKR</sequence>
<feature type="transmembrane region" description="Helical" evidence="17">
    <location>
        <begin position="881"/>
        <end position="900"/>
    </location>
</feature>
<evidence type="ECO:0000256" key="1">
    <source>
        <dbReference type="ARBA" id="ARBA00004651"/>
    </source>
</evidence>
<dbReference type="InterPro" id="IPR008250">
    <property type="entry name" value="ATPase_P-typ_transduc_dom_A_sf"/>
</dbReference>
<dbReference type="Gene3D" id="2.70.150.10">
    <property type="entry name" value="Calcium-transporting ATPase, cytoplasmic transduction domain A"/>
    <property type="match status" value="1"/>
</dbReference>
<dbReference type="FunFam" id="3.40.1110.10:FF:000066">
    <property type="entry name" value="Cadmium-translocating P-type ATPase"/>
    <property type="match status" value="1"/>
</dbReference>
<evidence type="ECO:0000256" key="14">
    <source>
        <dbReference type="ARBA" id="ARBA00023136"/>
    </source>
</evidence>
<dbReference type="Proteomes" id="UP000031366">
    <property type="component" value="Unassembled WGS sequence"/>
</dbReference>
<dbReference type="InterPro" id="IPR036412">
    <property type="entry name" value="HAD-like_sf"/>
</dbReference>
<comment type="catalytic activity">
    <reaction evidence="16">
        <text>Cd(2+)(in) + ATP + H2O = Cd(2+)(out) + ADP + phosphate + H(+)</text>
        <dbReference type="Rhea" id="RHEA:12132"/>
        <dbReference type="ChEBI" id="CHEBI:15377"/>
        <dbReference type="ChEBI" id="CHEBI:15378"/>
        <dbReference type="ChEBI" id="CHEBI:30616"/>
        <dbReference type="ChEBI" id="CHEBI:43474"/>
        <dbReference type="ChEBI" id="CHEBI:48775"/>
        <dbReference type="ChEBI" id="CHEBI:456216"/>
        <dbReference type="EC" id="7.2.2.21"/>
    </reaction>
</comment>
<dbReference type="EC" id="3.6.3.3" evidence="20"/>
<feature type="domain" description="HMA" evidence="19">
    <location>
        <begin position="83"/>
        <end position="152"/>
    </location>
</feature>
<dbReference type="InterPro" id="IPR023298">
    <property type="entry name" value="ATPase_P-typ_TM_dom_sf"/>
</dbReference>
<dbReference type="Pfam" id="PF00403">
    <property type="entry name" value="HMA"/>
    <property type="match status" value="3"/>
</dbReference>
<feature type="transmembrane region" description="Helical" evidence="17">
    <location>
        <begin position="520"/>
        <end position="540"/>
    </location>
</feature>
<comment type="similarity">
    <text evidence="2 17">Belongs to the cation transport ATPase (P-type) (TC 3.A.3) family. Type IB subfamily.</text>
</comment>
<dbReference type="InterPro" id="IPR006121">
    <property type="entry name" value="HMA_dom"/>
</dbReference>
<dbReference type="PROSITE" id="PS50846">
    <property type="entry name" value="HMA_2"/>
    <property type="match status" value="3"/>
</dbReference>
<keyword evidence="9" id="KW-0862">Zinc</keyword>
<comment type="subcellular location">
    <subcellularLocation>
        <location evidence="1">Cell membrane</location>
        <topology evidence="1">Multi-pass membrane protein</topology>
    </subcellularLocation>
</comment>
<dbReference type="InterPro" id="IPR044492">
    <property type="entry name" value="P_typ_ATPase_HD_dom"/>
</dbReference>
<keyword evidence="7 17" id="KW-0479">Metal-binding</keyword>
<dbReference type="GO" id="GO:0005886">
    <property type="term" value="C:plasma membrane"/>
    <property type="evidence" value="ECO:0007669"/>
    <property type="project" value="UniProtKB-SubCell"/>
</dbReference>
<dbReference type="InterPro" id="IPR001757">
    <property type="entry name" value="P_typ_ATPase"/>
</dbReference>
<dbReference type="EMBL" id="AYSO01000018">
    <property type="protein sequence ID" value="KIE45833.1"/>
    <property type="molecule type" value="Genomic_DNA"/>
</dbReference>
<dbReference type="InterPro" id="IPR018303">
    <property type="entry name" value="ATPase_P-typ_P_site"/>
</dbReference>
<evidence type="ECO:0000313" key="21">
    <source>
        <dbReference type="Proteomes" id="UP000031366"/>
    </source>
</evidence>
<dbReference type="NCBIfam" id="TIGR01494">
    <property type="entry name" value="ATPase_P-type"/>
    <property type="match status" value="1"/>
</dbReference>
<dbReference type="OrthoDB" id="9760364at2"/>
<keyword evidence="13 17" id="KW-1133">Transmembrane helix</keyword>
<keyword evidence="8 17" id="KW-0547">Nucleotide-binding</keyword>
<dbReference type="InterPro" id="IPR059000">
    <property type="entry name" value="ATPase_P-type_domA"/>
</dbReference>